<evidence type="ECO:0000313" key="10">
    <source>
        <dbReference type="Proteomes" id="UP000317209"/>
    </source>
</evidence>
<feature type="transmembrane region" description="Helical" evidence="8">
    <location>
        <begin position="173"/>
        <end position="195"/>
    </location>
</feature>
<evidence type="ECO:0000256" key="6">
    <source>
        <dbReference type="ARBA" id="ARBA00022989"/>
    </source>
</evidence>
<feature type="transmembrane region" description="Helical" evidence="8">
    <location>
        <begin position="304"/>
        <end position="322"/>
    </location>
</feature>
<keyword evidence="4" id="KW-1003">Cell membrane</keyword>
<dbReference type="InterPro" id="IPR000522">
    <property type="entry name" value="ABC_transptr_permease_BtuC"/>
</dbReference>
<feature type="transmembrane region" description="Helical" evidence="8">
    <location>
        <begin position="143"/>
        <end position="161"/>
    </location>
</feature>
<comment type="caution">
    <text evidence="9">The sequence shown here is derived from an EMBL/GenBank/DDBJ whole genome shotgun (WGS) entry which is preliminary data.</text>
</comment>
<dbReference type="RefSeq" id="WP_211349930.1">
    <property type="nucleotide sequence ID" value="NZ_VFOX01000001.1"/>
</dbReference>
<reference evidence="9 10" key="1">
    <citation type="submission" date="2019-06" db="EMBL/GenBank/DDBJ databases">
        <title>Sequencing the genomes of 1000 actinobacteria strains.</title>
        <authorList>
            <person name="Klenk H.-P."/>
        </authorList>
    </citation>
    <scope>NUCLEOTIDE SEQUENCE [LARGE SCALE GENOMIC DNA]</scope>
    <source>
        <strain evidence="9 10">DSM 20169</strain>
    </source>
</reference>
<evidence type="ECO:0000256" key="4">
    <source>
        <dbReference type="ARBA" id="ARBA00022475"/>
    </source>
</evidence>
<gene>
    <name evidence="9" type="ORF">FB560_0212</name>
</gene>
<proteinExistence type="inferred from homology"/>
<dbReference type="GO" id="GO:0022857">
    <property type="term" value="F:transmembrane transporter activity"/>
    <property type="evidence" value="ECO:0007669"/>
    <property type="project" value="InterPro"/>
</dbReference>
<evidence type="ECO:0000256" key="1">
    <source>
        <dbReference type="ARBA" id="ARBA00004651"/>
    </source>
</evidence>
<dbReference type="PANTHER" id="PTHR30472">
    <property type="entry name" value="FERRIC ENTEROBACTIN TRANSPORT SYSTEM PERMEASE PROTEIN"/>
    <property type="match status" value="1"/>
</dbReference>
<dbReference type="AlphaFoldDB" id="A0A543BIG0"/>
<dbReference type="Gene3D" id="1.10.3470.10">
    <property type="entry name" value="ABC transporter involved in vitamin B12 uptake, BtuC"/>
    <property type="match status" value="1"/>
</dbReference>
<protein>
    <submittedName>
        <fullName evidence="9">Iron complex transport system permease protein</fullName>
    </submittedName>
</protein>
<evidence type="ECO:0000256" key="5">
    <source>
        <dbReference type="ARBA" id="ARBA00022692"/>
    </source>
</evidence>
<evidence type="ECO:0000256" key="7">
    <source>
        <dbReference type="ARBA" id="ARBA00023136"/>
    </source>
</evidence>
<feature type="transmembrane region" description="Helical" evidence="8">
    <location>
        <begin position="87"/>
        <end position="104"/>
    </location>
</feature>
<evidence type="ECO:0000256" key="3">
    <source>
        <dbReference type="ARBA" id="ARBA00022448"/>
    </source>
</evidence>
<evidence type="ECO:0000256" key="2">
    <source>
        <dbReference type="ARBA" id="ARBA00007935"/>
    </source>
</evidence>
<evidence type="ECO:0000256" key="8">
    <source>
        <dbReference type="SAM" id="Phobius"/>
    </source>
</evidence>
<feature type="transmembrane region" description="Helical" evidence="8">
    <location>
        <begin position="31"/>
        <end position="51"/>
    </location>
</feature>
<dbReference type="Pfam" id="PF01032">
    <property type="entry name" value="FecCD"/>
    <property type="match status" value="1"/>
</dbReference>
<name>A0A543BIG0_9MICO</name>
<keyword evidence="3" id="KW-0813">Transport</keyword>
<dbReference type="GO" id="GO:0033214">
    <property type="term" value="P:siderophore-iron import into cell"/>
    <property type="evidence" value="ECO:0007669"/>
    <property type="project" value="TreeGrafter"/>
</dbReference>
<organism evidence="9 10">
    <name type="scientific">Microbacterium saperdae</name>
    <dbReference type="NCBI Taxonomy" id="69368"/>
    <lineage>
        <taxon>Bacteria</taxon>
        <taxon>Bacillati</taxon>
        <taxon>Actinomycetota</taxon>
        <taxon>Actinomycetes</taxon>
        <taxon>Micrococcales</taxon>
        <taxon>Microbacteriaceae</taxon>
        <taxon>Microbacterium</taxon>
    </lineage>
</organism>
<keyword evidence="7 8" id="KW-0472">Membrane</keyword>
<dbReference type="GO" id="GO:0005886">
    <property type="term" value="C:plasma membrane"/>
    <property type="evidence" value="ECO:0007669"/>
    <property type="project" value="UniProtKB-SubCell"/>
</dbReference>
<keyword evidence="6 8" id="KW-1133">Transmembrane helix</keyword>
<evidence type="ECO:0000313" key="9">
    <source>
        <dbReference type="EMBL" id="TQL84625.1"/>
    </source>
</evidence>
<dbReference type="Proteomes" id="UP000317209">
    <property type="component" value="Unassembled WGS sequence"/>
</dbReference>
<accession>A0A543BIG0</accession>
<dbReference type="PANTHER" id="PTHR30472:SF1">
    <property type="entry name" value="FE(3+) DICITRATE TRANSPORT SYSTEM PERMEASE PROTEIN FECC-RELATED"/>
    <property type="match status" value="1"/>
</dbReference>
<dbReference type="CDD" id="cd06550">
    <property type="entry name" value="TM_ABC_iron-siderophores_like"/>
    <property type="match status" value="1"/>
</dbReference>
<sequence length="358" mass="36702">MPSDPALLPRAPLTLDDRLLTQVSTRGRRRVLGLLGLLALTAIGVVLSFALGARHIAPGVVVETLLGLRPADDYETLVIVTERMPRALLALLVGASLGCSGVIMQALTRNPLADPGVLGIELGAAFAVLLGILFFGVRGASSYFWWALAGSAVTACIVLAIARLARLAASATISLVIAGAALSAILGSLITLLIVRDTAVYAHYNYWSVGQLNGRAGVIDEIWPFALAGLLLAVPLGRPLNALALGDEVAEGLGLAVGRWQLFGAVTAVVLCAAATAAVGPVAFVGLLGAHTARLLVGGDHRWLLPYGALCGAVLLLLADVACRLIPGNGELQVAIATAVIGAPVFVALARGRKVVPA</sequence>
<dbReference type="SUPFAM" id="SSF81345">
    <property type="entry name" value="ABC transporter involved in vitamin B12 uptake, BtuC"/>
    <property type="match status" value="1"/>
</dbReference>
<dbReference type="InterPro" id="IPR037294">
    <property type="entry name" value="ABC_BtuC-like"/>
</dbReference>
<comment type="similarity">
    <text evidence="2">Belongs to the binding-protein-dependent transport system permease family. FecCD subfamily.</text>
</comment>
<feature type="transmembrane region" description="Helical" evidence="8">
    <location>
        <begin position="334"/>
        <end position="352"/>
    </location>
</feature>
<keyword evidence="10" id="KW-1185">Reference proteome</keyword>
<dbReference type="EMBL" id="VFOX01000001">
    <property type="protein sequence ID" value="TQL84625.1"/>
    <property type="molecule type" value="Genomic_DNA"/>
</dbReference>
<feature type="transmembrane region" description="Helical" evidence="8">
    <location>
        <begin position="262"/>
        <end position="284"/>
    </location>
</feature>
<feature type="transmembrane region" description="Helical" evidence="8">
    <location>
        <begin position="116"/>
        <end position="137"/>
    </location>
</feature>
<keyword evidence="5 8" id="KW-0812">Transmembrane</keyword>
<comment type="subcellular location">
    <subcellularLocation>
        <location evidence="1">Cell membrane</location>
        <topology evidence="1">Multi-pass membrane protein</topology>
    </subcellularLocation>
</comment>